<evidence type="ECO:0000313" key="12">
    <source>
        <dbReference type="Proteomes" id="UP000184314"/>
    </source>
</evidence>
<evidence type="ECO:0000256" key="3">
    <source>
        <dbReference type="ARBA" id="ARBA00022004"/>
    </source>
</evidence>
<dbReference type="Pfam" id="PF01507">
    <property type="entry name" value="PAPS_reduct"/>
    <property type="match status" value="1"/>
</dbReference>
<keyword evidence="4 11" id="KW-0808">Transferase</keyword>
<evidence type="ECO:0000259" key="10">
    <source>
        <dbReference type="Pfam" id="PF01507"/>
    </source>
</evidence>
<evidence type="ECO:0000256" key="6">
    <source>
        <dbReference type="ARBA" id="ARBA00022741"/>
    </source>
</evidence>
<dbReference type="InterPro" id="IPR011784">
    <property type="entry name" value="SO4_adenylTrfase_ssu"/>
</dbReference>
<dbReference type="NCBIfam" id="NF009214">
    <property type="entry name" value="PRK12563.1"/>
    <property type="match status" value="1"/>
</dbReference>
<dbReference type="EC" id="2.7.7.4" evidence="2"/>
<dbReference type="NCBIfam" id="TIGR02039">
    <property type="entry name" value="CysD"/>
    <property type="match status" value="1"/>
</dbReference>
<comment type="similarity">
    <text evidence="1">Belongs to the PAPS reductase family. CysD subfamily.</text>
</comment>
<dbReference type="AlphaFoldDB" id="A0A1M6UZZ4"/>
<protein>
    <recommendedName>
        <fullName evidence="3">Sulfate adenylyltransferase subunit 2</fullName>
        <ecNumber evidence="2">2.7.7.4</ecNumber>
    </recommendedName>
    <alternativeName>
        <fullName evidence="8">ATP-sulfurylase small subunit</fullName>
    </alternativeName>
    <alternativeName>
        <fullName evidence="9">Sulfate adenylate transferase</fullName>
    </alternativeName>
</protein>
<organism evidence="11 12">
    <name type="scientific">Maribacter aquivivus</name>
    <dbReference type="NCBI Taxonomy" id="228958"/>
    <lineage>
        <taxon>Bacteria</taxon>
        <taxon>Pseudomonadati</taxon>
        <taxon>Bacteroidota</taxon>
        <taxon>Flavobacteriia</taxon>
        <taxon>Flavobacteriales</taxon>
        <taxon>Flavobacteriaceae</taxon>
        <taxon>Maribacter</taxon>
    </lineage>
</organism>
<keyword evidence="12" id="KW-1185">Reference proteome</keyword>
<evidence type="ECO:0000256" key="1">
    <source>
        <dbReference type="ARBA" id="ARBA00008885"/>
    </source>
</evidence>
<dbReference type="PANTHER" id="PTHR43196">
    <property type="entry name" value="SULFATE ADENYLYLTRANSFERASE SUBUNIT 2"/>
    <property type="match status" value="1"/>
</dbReference>
<evidence type="ECO:0000256" key="2">
    <source>
        <dbReference type="ARBA" id="ARBA00012391"/>
    </source>
</evidence>
<dbReference type="InterPro" id="IPR050128">
    <property type="entry name" value="Sulfate_adenylyltrnsfr_sub2"/>
</dbReference>
<evidence type="ECO:0000256" key="5">
    <source>
        <dbReference type="ARBA" id="ARBA00022695"/>
    </source>
</evidence>
<dbReference type="SUPFAM" id="SSF52402">
    <property type="entry name" value="Adenine nucleotide alpha hydrolases-like"/>
    <property type="match status" value="1"/>
</dbReference>
<accession>A0A1M6UZZ4</accession>
<keyword evidence="5 11" id="KW-0548">Nucleotidyltransferase</keyword>
<evidence type="ECO:0000256" key="9">
    <source>
        <dbReference type="ARBA" id="ARBA00031812"/>
    </source>
</evidence>
<gene>
    <name evidence="11" type="ORF">SAMN04488007_3751</name>
</gene>
<dbReference type="InterPro" id="IPR002500">
    <property type="entry name" value="PAPS_reduct_dom"/>
</dbReference>
<dbReference type="InterPro" id="IPR014729">
    <property type="entry name" value="Rossmann-like_a/b/a_fold"/>
</dbReference>
<evidence type="ECO:0000313" key="11">
    <source>
        <dbReference type="EMBL" id="SHK74626.1"/>
    </source>
</evidence>
<dbReference type="GO" id="GO:0000103">
    <property type="term" value="P:sulfate assimilation"/>
    <property type="evidence" value="ECO:0007669"/>
    <property type="project" value="InterPro"/>
</dbReference>
<dbReference type="PIRSF" id="PIRSF002936">
    <property type="entry name" value="CysDAde_trans"/>
    <property type="match status" value="1"/>
</dbReference>
<dbReference type="STRING" id="228958.SAMN04488007_3751"/>
<feature type="domain" description="Phosphoadenosine phosphosulphate reductase" evidence="10">
    <location>
        <begin position="44"/>
        <end position="270"/>
    </location>
</feature>
<keyword evidence="6" id="KW-0547">Nucleotide-binding</keyword>
<evidence type="ECO:0000256" key="4">
    <source>
        <dbReference type="ARBA" id="ARBA00022679"/>
    </source>
</evidence>
<evidence type="ECO:0000256" key="7">
    <source>
        <dbReference type="ARBA" id="ARBA00022840"/>
    </source>
</evidence>
<dbReference type="GO" id="GO:0004781">
    <property type="term" value="F:sulfate adenylyltransferase (ATP) activity"/>
    <property type="evidence" value="ECO:0007669"/>
    <property type="project" value="UniProtKB-EC"/>
</dbReference>
<dbReference type="RefSeq" id="WP_073247061.1">
    <property type="nucleotide sequence ID" value="NZ_FQZX01000004.1"/>
</dbReference>
<name>A0A1M6UZZ4_9FLAO</name>
<keyword evidence="7" id="KW-0067">ATP-binding</keyword>
<reference evidence="12" key="1">
    <citation type="submission" date="2016-11" db="EMBL/GenBank/DDBJ databases">
        <authorList>
            <person name="Varghese N."/>
            <person name="Submissions S."/>
        </authorList>
    </citation>
    <scope>NUCLEOTIDE SEQUENCE [LARGE SCALE GENOMIC DNA]</scope>
    <source>
        <strain evidence="12">DSM 16478</strain>
    </source>
</reference>
<dbReference type="Gene3D" id="3.40.50.620">
    <property type="entry name" value="HUPs"/>
    <property type="match status" value="1"/>
</dbReference>
<dbReference type="EMBL" id="FQZX01000004">
    <property type="protein sequence ID" value="SHK74626.1"/>
    <property type="molecule type" value="Genomic_DNA"/>
</dbReference>
<dbReference type="GO" id="GO:0005524">
    <property type="term" value="F:ATP binding"/>
    <property type="evidence" value="ECO:0007669"/>
    <property type="project" value="UniProtKB-KW"/>
</dbReference>
<proteinExistence type="inferred from homology"/>
<dbReference type="Proteomes" id="UP000184314">
    <property type="component" value="Unassembled WGS sequence"/>
</dbReference>
<dbReference type="PANTHER" id="PTHR43196:SF1">
    <property type="entry name" value="SULFATE ADENYLYLTRANSFERASE SUBUNIT 2"/>
    <property type="match status" value="1"/>
</dbReference>
<dbReference type="NCBIfam" id="NF003587">
    <property type="entry name" value="PRK05253.1"/>
    <property type="match status" value="1"/>
</dbReference>
<sequence length="316" mass="36429">MSNTSTELEVTPSLELLKDTSSINALENEAIYIIREVAAQFEKPVLLFSGGKDSITLVRLAQKAFWPSKIPFPLMHIDTGHNFPETIEFRDRLVEELGLELIVRNVQDSIDQGKVKEESGRYSSRNSLQTTTLLDAIEEFKFDACIGGARRDEEKARAKERIFSVRDDFGQWDERNQRPELFDMLNGQIELGQNVRVFPISNWTELDVWSYIKEEQIEIPSIYFAHKRKTFLRDGMIWSAEDGIVFREEDEVVEERLIRFRTVGDMSCTAAVLSDAETIDKVVEEIRDSSISERGARIDDKRSEAAMEKRKQQGYF</sequence>
<evidence type="ECO:0000256" key="8">
    <source>
        <dbReference type="ARBA" id="ARBA00030256"/>
    </source>
</evidence>